<evidence type="ECO:0000313" key="3">
    <source>
        <dbReference type="EMBL" id="KAG2226648.1"/>
    </source>
</evidence>
<gene>
    <name evidence="3" type="ORF">INT45_000995</name>
</gene>
<keyword evidence="4" id="KW-1185">Reference proteome</keyword>
<accession>A0A8H7SEL8</accession>
<protein>
    <recommendedName>
        <fullName evidence="2">N-acetyltransferase domain-containing protein</fullName>
    </recommendedName>
</protein>
<dbReference type="SUPFAM" id="SSF55729">
    <property type="entry name" value="Acyl-CoA N-acyltransferases (Nat)"/>
    <property type="match status" value="1"/>
</dbReference>
<evidence type="ECO:0000313" key="4">
    <source>
        <dbReference type="Proteomes" id="UP000646827"/>
    </source>
</evidence>
<reference evidence="3 4" key="1">
    <citation type="submission" date="2020-12" db="EMBL/GenBank/DDBJ databases">
        <title>Metabolic potential, ecology and presence of endohyphal bacteria is reflected in genomic diversity of Mucoromycotina.</title>
        <authorList>
            <person name="Muszewska A."/>
            <person name="Okrasinska A."/>
            <person name="Steczkiewicz K."/>
            <person name="Drgas O."/>
            <person name="Orlowska M."/>
            <person name="Perlinska-Lenart U."/>
            <person name="Aleksandrzak-Piekarczyk T."/>
            <person name="Szatraj K."/>
            <person name="Zielenkiewicz U."/>
            <person name="Pilsyk S."/>
            <person name="Malc E."/>
            <person name="Mieczkowski P."/>
            <person name="Kruszewska J.S."/>
            <person name="Biernat P."/>
            <person name="Pawlowska J."/>
        </authorList>
    </citation>
    <scope>NUCLEOTIDE SEQUENCE [LARGE SCALE GENOMIC DNA]</scope>
    <source>
        <strain evidence="3 4">CBS 142.35</strain>
    </source>
</reference>
<comment type="caution">
    <text evidence="3">The sequence shown here is derived from an EMBL/GenBank/DDBJ whole genome shotgun (WGS) entry which is preliminary data.</text>
</comment>
<sequence length="292" mass="32842">MPKKKVHPMPSDFPFLGSKVSTVENVGLCDPPYMQQQERPVRGHKRKRSIVQDSFDRLRQQRGSFGLAGSPTVMMGTTPSVSMSTANTSHYPNSSSINQNLKNNLTRMTTATLPTIKKQQQQQQLQSRVNFNNNNTSNNNKVTIATGDTSTSTSICNSRKRSMDTATQTEDGSPPTKARIVGSPLAAESYDIVHDRQACMFKMKIDGRGTIAALCYLPTRVQTLIEFYHTEIPIGYRDMGLGDLLVKRAFEWAEERKALIIATCPFVRRYLARHPYNNVVRTEQEAIERLIK</sequence>
<evidence type="ECO:0000259" key="2">
    <source>
        <dbReference type="PROSITE" id="PS51729"/>
    </source>
</evidence>
<dbReference type="Gene3D" id="3.40.630.30">
    <property type="match status" value="1"/>
</dbReference>
<dbReference type="InterPro" id="IPR045057">
    <property type="entry name" value="Gcn5-rel_NAT"/>
</dbReference>
<dbReference type="AlphaFoldDB" id="A0A8H7SEL8"/>
<dbReference type="InterPro" id="IPR031165">
    <property type="entry name" value="GNAT_YJDJ"/>
</dbReference>
<dbReference type="OrthoDB" id="74247at2759"/>
<feature type="region of interest" description="Disordered" evidence="1">
    <location>
        <begin position="130"/>
        <end position="178"/>
    </location>
</feature>
<feature type="domain" description="N-acetyltransferase" evidence="2">
    <location>
        <begin position="193"/>
        <end position="282"/>
    </location>
</feature>
<dbReference type="PANTHER" id="PTHR31435">
    <property type="entry name" value="PROTEIN NATD1"/>
    <property type="match status" value="1"/>
</dbReference>
<dbReference type="PANTHER" id="PTHR31435:SF10">
    <property type="entry name" value="BSR4717 PROTEIN"/>
    <property type="match status" value="1"/>
</dbReference>
<dbReference type="EMBL" id="JAEPRB010000014">
    <property type="protein sequence ID" value="KAG2226648.1"/>
    <property type="molecule type" value="Genomic_DNA"/>
</dbReference>
<dbReference type="Proteomes" id="UP000646827">
    <property type="component" value="Unassembled WGS sequence"/>
</dbReference>
<dbReference type="Pfam" id="PF14542">
    <property type="entry name" value="Acetyltransf_CG"/>
    <property type="match status" value="1"/>
</dbReference>
<proteinExistence type="predicted"/>
<evidence type="ECO:0000256" key="1">
    <source>
        <dbReference type="SAM" id="MobiDB-lite"/>
    </source>
</evidence>
<feature type="compositionally biased region" description="Polar residues" evidence="1">
    <location>
        <begin position="141"/>
        <end position="157"/>
    </location>
</feature>
<organism evidence="3 4">
    <name type="scientific">Circinella minor</name>
    <dbReference type="NCBI Taxonomy" id="1195481"/>
    <lineage>
        <taxon>Eukaryota</taxon>
        <taxon>Fungi</taxon>
        <taxon>Fungi incertae sedis</taxon>
        <taxon>Mucoromycota</taxon>
        <taxon>Mucoromycotina</taxon>
        <taxon>Mucoromycetes</taxon>
        <taxon>Mucorales</taxon>
        <taxon>Lichtheimiaceae</taxon>
        <taxon>Circinella</taxon>
    </lineage>
</organism>
<feature type="compositionally biased region" description="Low complexity" evidence="1">
    <location>
        <begin position="130"/>
        <end position="140"/>
    </location>
</feature>
<dbReference type="InterPro" id="IPR016181">
    <property type="entry name" value="Acyl_CoA_acyltransferase"/>
</dbReference>
<dbReference type="PROSITE" id="PS51729">
    <property type="entry name" value="GNAT_YJDJ"/>
    <property type="match status" value="1"/>
</dbReference>
<name>A0A8H7SEL8_9FUNG</name>